<dbReference type="SUPFAM" id="SSF82282">
    <property type="entry name" value="Homocysteine S-methyltransferase"/>
    <property type="match status" value="1"/>
</dbReference>
<keyword evidence="7" id="KW-1185">Reference proteome</keyword>
<dbReference type="PANTHER" id="PTHR11103:SF18">
    <property type="entry name" value="SLR1189 PROTEIN"/>
    <property type="match status" value="1"/>
</dbReference>
<organism evidence="6 7">
    <name type="scientific">Pomacea canaliculata</name>
    <name type="common">Golden apple snail</name>
    <dbReference type="NCBI Taxonomy" id="400727"/>
    <lineage>
        <taxon>Eukaryota</taxon>
        <taxon>Metazoa</taxon>
        <taxon>Spiralia</taxon>
        <taxon>Lophotrochozoa</taxon>
        <taxon>Mollusca</taxon>
        <taxon>Gastropoda</taxon>
        <taxon>Caenogastropoda</taxon>
        <taxon>Architaenioglossa</taxon>
        <taxon>Ampullarioidea</taxon>
        <taxon>Ampullariidae</taxon>
        <taxon>Pomacea</taxon>
    </lineage>
</organism>
<dbReference type="InterPro" id="IPR003726">
    <property type="entry name" value="HCY_dom"/>
</dbReference>
<comment type="pathway">
    <text evidence="3">Amino-acid biosynthesis; L-methionine biosynthesis via de novo pathway.</text>
</comment>
<dbReference type="PANTHER" id="PTHR11103">
    <property type="entry name" value="SLR1189 PROTEIN"/>
    <property type="match status" value="1"/>
</dbReference>
<evidence type="ECO:0000256" key="1">
    <source>
        <dbReference type="ARBA" id="ARBA00022603"/>
    </source>
</evidence>
<dbReference type="UniPathway" id="UPA00051">
    <property type="reaction ID" value="UER00083"/>
</dbReference>
<sequence>MSKGANGLVERLARGERVLVAEGYIFELERRGYLRAGAFVPEVILEHPDVVKGLYEEFVHAGSDVVVALQYYAHREKLRLVGREGDLERLNMEALGLARQVATATGTLMAGNLCNTTVYQRDDPTALEKTRKIFEEQLEWAVKQGADYIVAETFSEVGEALLALDVIKSHGNGKRVFPVDLPAVACSRTDIAEFAREAQELGVQYLGLCCGNASHYMRVLAEECGRKPPASRFSPNMKEHFIWGDGTRSSTYYTQGLREAILGASNE</sequence>
<dbReference type="InterPro" id="IPR017226">
    <property type="entry name" value="BHMT-like"/>
</dbReference>
<dbReference type="OrthoDB" id="261426at2759"/>
<dbReference type="PIRSF" id="PIRSF037505">
    <property type="entry name" value="Betaine_HMT"/>
    <property type="match status" value="1"/>
</dbReference>
<dbReference type="GO" id="GO:0008168">
    <property type="term" value="F:methyltransferase activity"/>
    <property type="evidence" value="ECO:0007669"/>
    <property type="project" value="UniProtKB-KW"/>
</dbReference>
<dbReference type="InterPro" id="IPR036589">
    <property type="entry name" value="HCY_dom_sf"/>
</dbReference>
<gene>
    <name evidence="6" type="ORF">C0Q70_15303</name>
</gene>
<reference evidence="6 7" key="1">
    <citation type="submission" date="2018-04" db="EMBL/GenBank/DDBJ databases">
        <title>The genome of golden apple snail Pomacea canaliculata provides insight into stress tolerance and invasive adaptation.</title>
        <authorList>
            <person name="Liu C."/>
            <person name="Liu B."/>
            <person name="Ren Y."/>
            <person name="Zhang Y."/>
            <person name="Wang H."/>
            <person name="Li S."/>
            <person name="Jiang F."/>
            <person name="Yin L."/>
            <person name="Zhang G."/>
            <person name="Qian W."/>
            <person name="Fan W."/>
        </authorList>
    </citation>
    <scope>NUCLEOTIDE SEQUENCE [LARGE SCALE GENOMIC DNA]</scope>
    <source>
        <strain evidence="6">SZHN2017</strain>
        <tissue evidence="6">Muscle</tissue>
    </source>
</reference>
<evidence type="ECO:0000313" key="6">
    <source>
        <dbReference type="EMBL" id="PVD24817.1"/>
    </source>
</evidence>
<dbReference type="AlphaFoldDB" id="A0A2T7NUG1"/>
<name>A0A2T7NUG1_POMCA</name>
<dbReference type="GO" id="GO:0032259">
    <property type="term" value="P:methylation"/>
    <property type="evidence" value="ECO:0007669"/>
    <property type="project" value="UniProtKB-KW"/>
</dbReference>
<dbReference type="PROSITE" id="PS50970">
    <property type="entry name" value="HCY"/>
    <property type="match status" value="1"/>
</dbReference>
<keyword evidence="2" id="KW-0808">Transferase</keyword>
<keyword evidence="1" id="KW-0489">Methyltransferase</keyword>
<dbReference type="STRING" id="400727.A0A2T7NUG1"/>
<comment type="caution">
    <text evidence="6">The sequence shown here is derived from an EMBL/GenBank/DDBJ whole genome shotgun (WGS) entry which is preliminary data.</text>
</comment>
<evidence type="ECO:0000313" key="7">
    <source>
        <dbReference type="Proteomes" id="UP000245119"/>
    </source>
</evidence>
<feature type="domain" description="Hcy-binding" evidence="5">
    <location>
        <begin position="6"/>
        <end position="267"/>
    </location>
</feature>
<dbReference type="GO" id="GO:0008270">
    <property type="term" value="F:zinc ion binding"/>
    <property type="evidence" value="ECO:0007669"/>
    <property type="project" value="InterPro"/>
</dbReference>
<evidence type="ECO:0000259" key="5">
    <source>
        <dbReference type="PROSITE" id="PS50970"/>
    </source>
</evidence>
<dbReference type="Gene3D" id="3.20.20.330">
    <property type="entry name" value="Homocysteine-binding-like domain"/>
    <property type="match status" value="2"/>
</dbReference>
<proteinExistence type="predicted"/>
<evidence type="ECO:0000256" key="2">
    <source>
        <dbReference type="ARBA" id="ARBA00022679"/>
    </source>
</evidence>
<evidence type="ECO:0000256" key="3">
    <source>
        <dbReference type="ARBA" id="ARBA00034478"/>
    </source>
</evidence>
<dbReference type="Pfam" id="PF02574">
    <property type="entry name" value="S-methyl_trans"/>
    <property type="match status" value="1"/>
</dbReference>
<dbReference type="GO" id="GO:0009086">
    <property type="term" value="P:methionine biosynthetic process"/>
    <property type="evidence" value="ECO:0007669"/>
    <property type="project" value="InterPro"/>
</dbReference>
<accession>A0A2T7NUG1</accession>
<dbReference type="Proteomes" id="UP000245119">
    <property type="component" value="Linkage Group LG9"/>
</dbReference>
<comment type="caution">
    <text evidence="4">Lacks conserved residue(s) required for the propagation of feature annotation.</text>
</comment>
<dbReference type="EMBL" id="PZQS01000009">
    <property type="protein sequence ID" value="PVD24817.1"/>
    <property type="molecule type" value="Genomic_DNA"/>
</dbReference>
<protein>
    <recommendedName>
        <fullName evidence="5">Hcy-binding domain-containing protein</fullName>
    </recommendedName>
</protein>
<evidence type="ECO:0000256" key="4">
    <source>
        <dbReference type="PROSITE-ProRule" id="PRU00333"/>
    </source>
</evidence>